<accession>A0A1Y2FVL3</accession>
<dbReference type="GO" id="GO:0017148">
    <property type="term" value="P:negative regulation of translation"/>
    <property type="evidence" value="ECO:0007669"/>
    <property type="project" value="InterPro"/>
</dbReference>
<evidence type="ECO:0000256" key="7">
    <source>
        <dbReference type="ARBA" id="ARBA00074459"/>
    </source>
</evidence>
<evidence type="ECO:0000259" key="14">
    <source>
        <dbReference type="Pfam" id="PF25097"/>
    </source>
</evidence>
<dbReference type="Pfam" id="PF16417">
    <property type="entry name" value="CNOT1_TTP_bind"/>
    <property type="match status" value="1"/>
</dbReference>
<keyword evidence="4" id="KW-0804">Transcription</keyword>
<feature type="domain" description="CCR4-NOT transcription complex subunit 1" evidence="10">
    <location>
        <begin position="1114"/>
        <end position="1256"/>
    </location>
</feature>
<evidence type="ECO:0000256" key="3">
    <source>
        <dbReference type="ARBA" id="ARBA00023015"/>
    </source>
</evidence>
<evidence type="ECO:0000256" key="4">
    <source>
        <dbReference type="ARBA" id="ARBA00023163"/>
    </source>
</evidence>
<dbReference type="GO" id="GO:0000289">
    <property type="term" value="P:nuclear-transcribed mRNA poly(A) tail shortening"/>
    <property type="evidence" value="ECO:0007669"/>
    <property type="project" value="UniProtKB-ARBA"/>
</dbReference>
<feature type="domain" description="CCR4-NOT transcription complex subunit 1 TTP binding" evidence="12">
    <location>
        <begin position="632"/>
        <end position="800"/>
    </location>
</feature>
<evidence type="ECO:0000256" key="8">
    <source>
        <dbReference type="SAM" id="MobiDB-lite"/>
    </source>
</evidence>
<sequence>MGTLKEDTDRLIRQYNTDEGAQRLFRNMLGSARADDYNYMLKQLTSTHARILLSPTASLPNTPLATLFLREVQHALLNTSTTEVFAKALCTLDGADHELTLQHLIRIFDLTDVQLCLLAVCLMNFTKSASLHRESSDAFAAKYQLLLRHVGIKSQSESMAPSEIAVLARHLLLNQGCSSTLSLLQKFVIEYTLFQRYQEELPQPVQEFFEDYNQLRAAEDQSKSLAQLFEETRGAATSTITSTEQILVRRNVTQQTHDAESQIASVLVTLIESPTPSEAWNGEILGRVIQLHLPQLDWSRVIRGLDRPDMTISTMSDFALIITTLRGAISQGHRDMPVDLLWGEWRHATAQAALLKQLTQSPLELFNMTDYNGPTVLSANDFVSAPASLKNMATQLEMSPWNSLQLLQTCYRLAANESLDDAKELIDVASKSTPELIFLGSVQLPQPRSPRQEQYCETGFDLFFNGQSNHQVVFYRLWQVEPEFMCTKLIEYHGKDPLAITRILDIAHDLRLLDQLLNLQPYSFSLDLASLASRRDLLDIDKWLDHQLSAGQDAFIASCLRFLSTKAEAENMLQQSEGSALPVTVSLKVETVAVFLKALMNSAMSSENGDYLKQVQSSCLQVYPRLMNSTNVNRDPTDSNNFSKDVEKEVEFYYGRLYEGEMSIAHFVEMLQSLKQSPEARDQDVFACMLHSLFDEYRFFADYPASALSITAVLFGCLIENQLLSYIPLGIALRYILDAVAYDADSNMFRFGVQALTHFKDRVPEWPQYCQQILAIPSLNEHEPGLLAQIRNSQRSAESSARIAPHAEAPGPQAANARAPRAVFRSLRADTLQQDPAFYSDPPEDVSDKILFNINNMSLTNLSEKLAEVSAAMHEKYFAWFAEHLVSQRAAIEPNYHSLYIHFLEGIANERLTENILSQTVESISLLLNSENTVTSTVERSNLKNLGAWLGGLTLARNRPLKHKLISLKDLLLEGFDSGRLIVVLPFVCRILEQTPASKVFKPPNPWTMGILSLLVELYENADMKLNLKFEVEVLCKKLDVAMSDVMPSNLLTNRPNVPEDHESLKEDDSKAADSRANANIAYEQSAAYVSAVVGDLPIIVHPIIQQTLGIANSRRLILLAVERAVRDFIGPVVERSVAIASISTSQLISKDFAMEEDIGKLRRAAHTMNQNLAGSLALVTCKEPLRGALVTNVRTLLGQAGLDAAGGQLEDFVSQLVSDHLDAACMIVEKAAMERASTEIDEGLAAGFHARQKHKEQRSGQPFVDIHAPRHQYPLPDPLRLKEEGLTSEQLATYDDFSRIPRTAQQAAAYYSKESLRQPVQDEVLAFRGDAPVVAFDQILASIVEVEALSREADVTMLAELPSDAPLRKLLQQIPYQVAAISAPLRDERTMACSQKVCQLLFKGVYDDLVAESLTFLLSSFVNLSSKTLRDVSVWLVHSDDPRKYNARVIQALMRSQIISPAEFDIQLAKQIEHRQLPAIEFAVDFIKSLSGSSAPSALRADFTASLVALQTLAMHEDTPAGVKELLSMLSTPVMLGEMGDDSFKAQLEMLFSEWVHLVNHPATNDANQLAFLLQLQKSGMLSSDDSCTAFFRHAIEYSLAAAAHHASAPGTQSTAHYIPLDALAKLIVLMMKYQVGGRFQEMCLSNFGRIVDLATVIFAHQHLDKAALDQRPMFRFYSSLFSELHKHSEVLESLYPRFIHILADALLVLQPSNFPKYAFAWIALISHRFFLPQLLGQTESSGWAKYAELMTALLRFVGPSLESVEMNVSVRVIYHALLRLLLVLLNDFPNFLTNNHQVFCNHIPARCIQLRNLILSSFPRKMRLPDPFLPGLKVDRLPETAISPEISMDLEQILVQGKVMNSINNYIYSGNLGTVPKVIKALSRNAKSEGLEPVLLNTLVLHCAVQAITNADAPPAFDLQSPWVALLNELFSLSDALGRYQILSAITNQLRYPNSHTYFFSCVLLLLFSSSSGDQDLPIKEQITRVLLERLICNRPHPWGLLITFTELLKNSKYNFWSLPFRTSPEIESLFQSLFSHINQNIE</sequence>
<dbReference type="InterPro" id="IPR040398">
    <property type="entry name" value="Not1"/>
</dbReference>
<dbReference type="OrthoDB" id="1933107at2759"/>
<keyword evidence="5" id="KW-0539">Nucleus</keyword>
<feature type="compositionally biased region" description="Basic and acidic residues" evidence="8">
    <location>
        <begin position="1058"/>
        <end position="1071"/>
    </location>
</feature>
<dbReference type="Proteomes" id="UP000193685">
    <property type="component" value="Unassembled WGS sequence"/>
</dbReference>
<dbReference type="InterPro" id="IPR055454">
    <property type="entry name" value="CNOT1-like_NOT1_connector"/>
</dbReference>
<dbReference type="Pfam" id="PF25097">
    <property type="entry name" value="ARM_Cnot1"/>
    <property type="match status" value="1"/>
</dbReference>
<dbReference type="Pfam" id="PF16415">
    <property type="entry name" value="CNOT1_CAF1_bind"/>
    <property type="match status" value="1"/>
</dbReference>
<dbReference type="RefSeq" id="XP_040728494.1">
    <property type="nucleotide sequence ID" value="XM_040868500.1"/>
</dbReference>
<dbReference type="OMA" id="IDEYHCY"/>
<evidence type="ECO:0000313" key="15">
    <source>
        <dbReference type="EMBL" id="ORY87999.1"/>
    </source>
</evidence>
<keyword evidence="16" id="KW-1185">Reference proteome</keyword>
<feature type="domain" description="CCR4-NOT transcription complex subunit 1-like NOT1 connector" evidence="14">
    <location>
        <begin position="1361"/>
        <end position="1532"/>
    </location>
</feature>
<protein>
    <recommendedName>
        <fullName evidence="7">General negative regulator of transcription subunit 1</fullName>
    </recommendedName>
</protein>
<feature type="region of interest" description="Disordered" evidence="8">
    <location>
        <begin position="1052"/>
        <end position="1071"/>
    </location>
</feature>
<dbReference type="EMBL" id="MCFI01000001">
    <property type="protein sequence ID" value="ORY87999.1"/>
    <property type="molecule type" value="Genomic_DNA"/>
</dbReference>
<comment type="function">
    <text evidence="6">Acts as a component of the CCR4-NOT core complex, which in the nucleus seems to be a general transcription factor, and in the cytoplasm the major mRNA deadenylase involved in mRNA turnover. The NOT protein subcomplex negatively regulates the basal and activated transcription of many genes. Preferentially affects TC-type TATA element-dependent transcription. Could directly or indirectly inhibit component(s) of the general transcription machinery.</text>
</comment>
<evidence type="ECO:0000259" key="10">
    <source>
        <dbReference type="Pfam" id="PF12842"/>
    </source>
</evidence>
<dbReference type="Gene3D" id="1.25.40.800">
    <property type="match status" value="1"/>
</dbReference>
<evidence type="ECO:0000256" key="1">
    <source>
        <dbReference type="ARBA" id="ARBA00004123"/>
    </source>
</evidence>
<dbReference type="Pfam" id="PF04054">
    <property type="entry name" value="Not1"/>
    <property type="match status" value="1"/>
</dbReference>
<evidence type="ECO:0000259" key="9">
    <source>
        <dbReference type="Pfam" id="PF04054"/>
    </source>
</evidence>
<comment type="subcellular location">
    <subcellularLocation>
        <location evidence="1">Nucleus</location>
    </subcellularLocation>
</comment>
<dbReference type="Pfam" id="PF16418">
    <property type="entry name" value="CNOT1_HEAT"/>
    <property type="match status" value="1"/>
</dbReference>
<dbReference type="PANTHER" id="PTHR13162:SF8">
    <property type="entry name" value="CCR4-NOT TRANSCRIPTION COMPLEX SUBUNIT 1"/>
    <property type="match status" value="1"/>
</dbReference>
<dbReference type="InterPro" id="IPR024557">
    <property type="entry name" value="CNOT1_dom_4"/>
</dbReference>
<dbReference type="CDD" id="cd20710">
    <property type="entry name" value="NOT1_connector"/>
    <property type="match status" value="1"/>
</dbReference>
<dbReference type="InterPro" id="IPR038535">
    <property type="entry name" value="CNOT1_TTP_bind_sf"/>
</dbReference>
<gene>
    <name evidence="15" type="ORF">BCR37DRAFT_375981</name>
</gene>
<dbReference type="GO" id="GO:0000932">
    <property type="term" value="C:P-body"/>
    <property type="evidence" value="ECO:0007669"/>
    <property type="project" value="TreeGrafter"/>
</dbReference>
<dbReference type="Gene3D" id="1.25.40.790">
    <property type="match status" value="1"/>
</dbReference>
<dbReference type="GO" id="GO:0060090">
    <property type="term" value="F:molecular adaptor activity"/>
    <property type="evidence" value="ECO:0007669"/>
    <property type="project" value="TreeGrafter"/>
</dbReference>
<keyword evidence="2" id="KW-0678">Repressor</keyword>
<dbReference type="GO" id="GO:0005634">
    <property type="term" value="C:nucleus"/>
    <property type="evidence" value="ECO:0007669"/>
    <property type="project" value="UniProtKB-SubCell"/>
</dbReference>
<feature type="domain" description="CCR4-Not complex component Not1 C-terminal" evidence="9">
    <location>
        <begin position="1683"/>
        <end position="2036"/>
    </location>
</feature>
<evidence type="ECO:0000256" key="5">
    <source>
        <dbReference type="ARBA" id="ARBA00023242"/>
    </source>
</evidence>
<reference evidence="15 16" key="1">
    <citation type="submission" date="2016-07" db="EMBL/GenBank/DDBJ databases">
        <title>Pervasive Adenine N6-methylation of Active Genes in Fungi.</title>
        <authorList>
            <consortium name="DOE Joint Genome Institute"/>
            <person name="Mondo S.J."/>
            <person name="Dannebaum R.O."/>
            <person name="Kuo R.C."/>
            <person name="Labutti K."/>
            <person name="Haridas S."/>
            <person name="Kuo A."/>
            <person name="Salamov A."/>
            <person name="Ahrendt S.R."/>
            <person name="Lipzen A."/>
            <person name="Sullivan W."/>
            <person name="Andreopoulos W.B."/>
            <person name="Clum A."/>
            <person name="Lindquist E."/>
            <person name="Daum C."/>
            <person name="Ramamoorthy G.K."/>
            <person name="Gryganskyi A."/>
            <person name="Culley D."/>
            <person name="Magnuson J.K."/>
            <person name="James T.Y."/>
            <person name="O'Malley M.A."/>
            <person name="Stajich J.E."/>
            <person name="Spatafora J.W."/>
            <person name="Visel A."/>
            <person name="Grigoriev I.V."/>
        </authorList>
    </citation>
    <scope>NUCLEOTIDE SEQUENCE [LARGE SCALE GENOMIC DNA]</scope>
    <source>
        <strain evidence="15 16">12-1054</strain>
    </source>
</reference>
<dbReference type="InterPro" id="IPR032193">
    <property type="entry name" value="CNOT1_TTP_bind"/>
</dbReference>
<dbReference type="FunFam" id="1.25.40.180:FF:000012">
    <property type="entry name" value="Ccr4-Not transcription complex subunit"/>
    <property type="match status" value="1"/>
</dbReference>
<dbReference type="GeneID" id="63785099"/>
<dbReference type="InterPro" id="IPR032191">
    <property type="entry name" value="CNOT1_CAF1_bind"/>
</dbReference>
<dbReference type="Gene3D" id="1.25.40.840">
    <property type="entry name" value="CCR4-NOT transcription complex subunit 1 TTP binding domain"/>
    <property type="match status" value="1"/>
</dbReference>
<dbReference type="Pfam" id="PF12842">
    <property type="entry name" value="DUF3819"/>
    <property type="match status" value="1"/>
</dbReference>
<evidence type="ECO:0000256" key="6">
    <source>
        <dbReference type="ARBA" id="ARBA00059181"/>
    </source>
</evidence>
<evidence type="ECO:0000259" key="11">
    <source>
        <dbReference type="Pfam" id="PF16415"/>
    </source>
</evidence>
<feature type="domain" description="CCR4-NOT transcription complex subunit 1 HEAT repeat" evidence="13">
    <location>
        <begin position="456"/>
        <end position="600"/>
    </location>
</feature>
<evidence type="ECO:0000256" key="2">
    <source>
        <dbReference type="ARBA" id="ARBA00022491"/>
    </source>
</evidence>
<dbReference type="InterPro" id="IPR007196">
    <property type="entry name" value="CCR4-Not_Not1_C"/>
</dbReference>
<keyword evidence="3" id="KW-0805">Transcription regulation</keyword>
<dbReference type="Gene3D" id="1.25.40.180">
    <property type="match status" value="1"/>
</dbReference>
<organism evidence="15 16">
    <name type="scientific">Protomyces lactucae-debilis</name>
    <dbReference type="NCBI Taxonomy" id="2754530"/>
    <lineage>
        <taxon>Eukaryota</taxon>
        <taxon>Fungi</taxon>
        <taxon>Dikarya</taxon>
        <taxon>Ascomycota</taxon>
        <taxon>Taphrinomycotina</taxon>
        <taxon>Taphrinomycetes</taxon>
        <taxon>Taphrinales</taxon>
        <taxon>Protomycetaceae</taxon>
        <taxon>Protomyces</taxon>
    </lineage>
</organism>
<evidence type="ECO:0000259" key="12">
    <source>
        <dbReference type="Pfam" id="PF16417"/>
    </source>
</evidence>
<evidence type="ECO:0000259" key="13">
    <source>
        <dbReference type="Pfam" id="PF16418"/>
    </source>
</evidence>
<comment type="caution">
    <text evidence="15">The sequence shown here is derived from an EMBL/GenBank/DDBJ whole genome shotgun (WGS) entry which is preliminary data.</text>
</comment>
<evidence type="ECO:0000313" key="16">
    <source>
        <dbReference type="Proteomes" id="UP000193685"/>
    </source>
</evidence>
<name>A0A1Y2FVL3_PROLT</name>
<dbReference type="STRING" id="56484.A0A1Y2FVL3"/>
<dbReference type="PANTHER" id="PTHR13162">
    <property type="entry name" value="CCR4-NOT TRANSCRIPTION COMPLEX"/>
    <property type="match status" value="1"/>
</dbReference>
<proteinExistence type="predicted"/>
<feature type="domain" description="CCR4-NOT transcription complex subunit 1 CAF1-binding" evidence="11">
    <location>
        <begin position="840"/>
        <end position="1059"/>
    </location>
</feature>
<dbReference type="InterPro" id="IPR032194">
    <property type="entry name" value="CNOT1_HEAT"/>
</dbReference>
<dbReference type="GO" id="GO:0030015">
    <property type="term" value="C:CCR4-NOT core complex"/>
    <property type="evidence" value="ECO:0007669"/>
    <property type="project" value="InterPro"/>
</dbReference>